<keyword evidence="6" id="KW-0460">Magnesium</keyword>
<dbReference type="GO" id="GO:0046872">
    <property type="term" value="F:metal ion binding"/>
    <property type="evidence" value="ECO:0007669"/>
    <property type="project" value="UniProtKB-KW"/>
</dbReference>
<dbReference type="GO" id="GO:0006742">
    <property type="term" value="P:NADP+ catabolic process"/>
    <property type="evidence" value="ECO:0007669"/>
    <property type="project" value="TreeGrafter"/>
</dbReference>
<evidence type="ECO:0000256" key="6">
    <source>
        <dbReference type="ARBA" id="ARBA00022842"/>
    </source>
</evidence>
<dbReference type="GO" id="GO:0019677">
    <property type="term" value="P:NAD+ catabolic process"/>
    <property type="evidence" value="ECO:0007669"/>
    <property type="project" value="TreeGrafter"/>
</dbReference>
<evidence type="ECO:0000256" key="2">
    <source>
        <dbReference type="ARBA" id="ARBA00001947"/>
    </source>
</evidence>
<dbReference type="PANTHER" id="PTHR42904:SF6">
    <property type="entry name" value="NAD-CAPPED RNA HYDROLASE NUDT12"/>
    <property type="match status" value="1"/>
</dbReference>
<evidence type="ECO:0000313" key="9">
    <source>
        <dbReference type="EMBL" id="VEU82566.1"/>
    </source>
</evidence>
<organism evidence="9 10">
    <name type="scientific">Acholeplasma hippikon</name>
    <dbReference type="NCBI Taxonomy" id="264636"/>
    <lineage>
        <taxon>Bacteria</taxon>
        <taxon>Bacillati</taxon>
        <taxon>Mycoplasmatota</taxon>
        <taxon>Mollicutes</taxon>
        <taxon>Acholeplasmatales</taxon>
        <taxon>Acholeplasmataceae</taxon>
        <taxon>Acholeplasma</taxon>
    </lineage>
</organism>
<dbReference type="InterPro" id="IPR000086">
    <property type="entry name" value="NUDIX_hydrolase_dom"/>
</dbReference>
<comment type="similarity">
    <text evidence="3">Belongs to the Nudix hydrolase family. NudC subfamily.</text>
</comment>
<dbReference type="InterPro" id="IPR020084">
    <property type="entry name" value="NUDIX_hydrolase_CS"/>
</dbReference>
<dbReference type="PANTHER" id="PTHR42904">
    <property type="entry name" value="NUDIX HYDROLASE, NUDC SUBFAMILY"/>
    <property type="match status" value="1"/>
</dbReference>
<evidence type="ECO:0000313" key="10">
    <source>
        <dbReference type="Proteomes" id="UP000290909"/>
    </source>
</evidence>
<dbReference type="InterPro" id="IPR050241">
    <property type="entry name" value="NAD-cap_RNA_hydrolase_NudC"/>
</dbReference>
<dbReference type="Pfam" id="PF00293">
    <property type="entry name" value="NUDIX"/>
    <property type="match status" value="1"/>
</dbReference>
<keyword evidence="10" id="KW-1185">Reference proteome</keyword>
<dbReference type="SUPFAM" id="SSF55811">
    <property type="entry name" value="Nudix"/>
    <property type="match status" value="1"/>
</dbReference>
<evidence type="ECO:0000256" key="5">
    <source>
        <dbReference type="ARBA" id="ARBA00022801"/>
    </source>
</evidence>
<dbReference type="PROSITE" id="PS51462">
    <property type="entry name" value="NUDIX"/>
    <property type="match status" value="1"/>
</dbReference>
<dbReference type="GO" id="GO:0110153">
    <property type="term" value="F:RNA NAD-cap (NMN-forming) hydrolase activity"/>
    <property type="evidence" value="ECO:0007669"/>
    <property type="project" value="RHEA"/>
</dbReference>
<evidence type="ECO:0000256" key="3">
    <source>
        <dbReference type="ARBA" id="ARBA00009595"/>
    </source>
</evidence>
<dbReference type="Proteomes" id="UP000290909">
    <property type="component" value="Chromosome"/>
</dbReference>
<dbReference type="STRING" id="1408416.GCA_000702765_00901"/>
<name>A0A449BJC7_9MOLU</name>
<evidence type="ECO:0000256" key="7">
    <source>
        <dbReference type="ARBA" id="ARBA00023679"/>
    </source>
</evidence>
<protein>
    <submittedName>
        <fullName evidence="9">NADH pyrophosphatase</fullName>
        <ecNumber evidence="9">3.6.1.22</ecNumber>
    </submittedName>
</protein>
<accession>A0A449BJC7</accession>
<dbReference type="EMBL" id="LR215050">
    <property type="protein sequence ID" value="VEU82566.1"/>
    <property type="molecule type" value="Genomic_DNA"/>
</dbReference>
<comment type="cofactor">
    <cofactor evidence="2">
        <name>Zn(2+)</name>
        <dbReference type="ChEBI" id="CHEBI:29105"/>
    </cofactor>
</comment>
<comment type="cofactor">
    <cofactor evidence="1">
        <name>Mg(2+)</name>
        <dbReference type="ChEBI" id="CHEBI:18420"/>
    </cofactor>
</comment>
<proteinExistence type="inferred from homology"/>
<dbReference type="GO" id="GO:0005829">
    <property type="term" value="C:cytosol"/>
    <property type="evidence" value="ECO:0007669"/>
    <property type="project" value="TreeGrafter"/>
</dbReference>
<dbReference type="AlphaFoldDB" id="A0A449BJC7"/>
<dbReference type="EC" id="3.6.1.22" evidence="9"/>
<reference evidence="9 10" key="1">
    <citation type="submission" date="2019-01" db="EMBL/GenBank/DDBJ databases">
        <authorList>
            <consortium name="Pathogen Informatics"/>
        </authorList>
    </citation>
    <scope>NUCLEOTIDE SEQUENCE [LARGE SCALE GENOMIC DNA]</scope>
    <source>
        <strain evidence="9 10">NCTC10172</strain>
    </source>
</reference>
<evidence type="ECO:0000256" key="1">
    <source>
        <dbReference type="ARBA" id="ARBA00001946"/>
    </source>
</evidence>
<feature type="domain" description="Nudix hydrolase" evidence="8">
    <location>
        <begin position="40"/>
        <end position="165"/>
    </location>
</feature>
<keyword evidence="4" id="KW-0479">Metal-binding</keyword>
<evidence type="ECO:0000256" key="4">
    <source>
        <dbReference type="ARBA" id="ARBA00022723"/>
    </source>
</evidence>
<comment type="catalytic activity">
    <reaction evidence="7">
        <text>a 5'-end NAD(+)-phospho-ribonucleoside in mRNA + H2O = a 5'-end phospho-adenosine-phospho-ribonucleoside in mRNA + beta-nicotinamide D-ribonucleotide + 2 H(+)</text>
        <dbReference type="Rhea" id="RHEA:60876"/>
        <dbReference type="Rhea" id="RHEA-COMP:15698"/>
        <dbReference type="Rhea" id="RHEA-COMP:15719"/>
        <dbReference type="ChEBI" id="CHEBI:14649"/>
        <dbReference type="ChEBI" id="CHEBI:15377"/>
        <dbReference type="ChEBI" id="CHEBI:15378"/>
        <dbReference type="ChEBI" id="CHEBI:144029"/>
        <dbReference type="ChEBI" id="CHEBI:144051"/>
    </reaction>
    <physiologicalReaction direction="left-to-right" evidence="7">
        <dbReference type="Rhea" id="RHEA:60877"/>
    </physiologicalReaction>
</comment>
<evidence type="ECO:0000259" key="8">
    <source>
        <dbReference type="PROSITE" id="PS51462"/>
    </source>
</evidence>
<gene>
    <name evidence="9" type="primary">nudC</name>
    <name evidence="9" type="ORF">NCTC10172_00583</name>
</gene>
<dbReference type="PROSITE" id="PS00893">
    <property type="entry name" value="NUDIX_BOX"/>
    <property type="match status" value="1"/>
</dbReference>
<keyword evidence="5 9" id="KW-0378">Hydrolase</keyword>
<dbReference type="KEGG" id="ahk:NCTC10172_00583"/>
<dbReference type="InterPro" id="IPR015797">
    <property type="entry name" value="NUDIX_hydrolase-like_dom_sf"/>
</dbReference>
<sequence length="172" mass="20220">MSVNTFNYCPICGSKLIKKEIGDEGKMAYCDTCNKPIFDMFNVTPIIMVINEFNEVCLLKQNYISKTFLVFISGYLKKYESVEEAIKREVFEETGLTVDKIEYHLSSFHEATQTLRLGFVAYVKKQAFHKSEKEVDEIYWFDLVEAEKYLNPNGFSTQIYLSYRKKTSNWNW</sequence>
<dbReference type="Gene3D" id="3.90.79.10">
    <property type="entry name" value="Nucleoside Triphosphate Pyrophosphohydrolase"/>
    <property type="match status" value="1"/>
</dbReference>
<dbReference type="GO" id="GO:0035529">
    <property type="term" value="F:NADH pyrophosphatase activity"/>
    <property type="evidence" value="ECO:0007669"/>
    <property type="project" value="TreeGrafter"/>
</dbReference>